<feature type="transmembrane region" description="Helical" evidence="1">
    <location>
        <begin position="38"/>
        <end position="56"/>
    </location>
</feature>
<organism evidence="2 3">
    <name type="scientific">Pelomonas candidula</name>
    <dbReference type="NCBI Taxonomy" id="3299025"/>
    <lineage>
        <taxon>Bacteria</taxon>
        <taxon>Pseudomonadati</taxon>
        <taxon>Pseudomonadota</taxon>
        <taxon>Betaproteobacteria</taxon>
        <taxon>Burkholderiales</taxon>
        <taxon>Sphaerotilaceae</taxon>
        <taxon>Roseateles</taxon>
    </lineage>
</organism>
<dbReference type="Proteomes" id="UP001606134">
    <property type="component" value="Unassembled WGS sequence"/>
</dbReference>
<evidence type="ECO:0000313" key="2">
    <source>
        <dbReference type="EMBL" id="MFG6488832.1"/>
    </source>
</evidence>
<sequence length="103" mass="11351">MKEEGWMGWAFNLGLGICGLFIAANWGSLIDAMFKKRSCSFAPPFLSGLLATLLIATHPDVGLRVFWWIPPMLDPSIAFALSVTAVVALVRRIRAFAGERKLK</sequence>
<feature type="transmembrane region" description="Helical" evidence="1">
    <location>
        <begin position="76"/>
        <end position="93"/>
    </location>
</feature>
<protein>
    <recommendedName>
        <fullName evidence="4">Holin</fullName>
    </recommendedName>
</protein>
<dbReference type="RefSeq" id="WP_394414499.1">
    <property type="nucleotide sequence ID" value="NZ_JBIGIC010000010.1"/>
</dbReference>
<evidence type="ECO:0000256" key="1">
    <source>
        <dbReference type="SAM" id="Phobius"/>
    </source>
</evidence>
<evidence type="ECO:0000313" key="3">
    <source>
        <dbReference type="Proteomes" id="UP001606134"/>
    </source>
</evidence>
<keyword evidence="1" id="KW-1133">Transmembrane helix</keyword>
<reference evidence="2 3" key="1">
    <citation type="submission" date="2024-08" db="EMBL/GenBank/DDBJ databases">
        <authorList>
            <person name="Lu H."/>
        </authorList>
    </citation>
    <scope>NUCLEOTIDE SEQUENCE [LARGE SCALE GENOMIC DNA]</scope>
    <source>
        <strain evidence="2 3">BYS78W</strain>
    </source>
</reference>
<dbReference type="EMBL" id="JBIGIC010000010">
    <property type="protein sequence ID" value="MFG6488832.1"/>
    <property type="molecule type" value="Genomic_DNA"/>
</dbReference>
<keyword evidence="1" id="KW-0812">Transmembrane</keyword>
<keyword evidence="3" id="KW-1185">Reference proteome</keyword>
<feature type="transmembrane region" description="Helical" evidence="1">
    <location>
        <begin position="6"/>
        <end position="26"/>
    </location>
</feature>
<evidence type="ECO:0008006" key="4">
    <source>
        <dbReference type="Google" id="ProtNLM"/>
    </source>
</evidence>
<accession>A0ABW7HG72</accession>
<keyword evidence="1" id="KW-0472">Membrane</keyword>
<comment type="caution">
    <text evidence="2">The sequence shown here is derived from an EMBL/GenBank/DDBJ whole genome shotgun (WGS) entry which is preliminary data.</text>
</comment>
<name>A0ABW7HG72_9BURK</name>
<gene>
    <name evidence="2" type="ORF">ACG04R_19255</name>
</gene>
<proteinExistence type="predicted"/>